<dbReference type="STRING" id="1069081.SAMN05660197_1175"/>
<keyword evidence="2" id="KW-1185">Reference proteome</keyword>
<dbReference type="Proteomes" id="UP000192602">
    <property type="component" value="Unassembled WGS sequence"/>
</dbReference>
<dbReference type="EMBL" id="FWWZ01000001">
    <property type="protein sequence ID" value="SMC09368.1"/>
    <property type="molecule type" value="Genomic_DNA"/>
</dbReference>
<dbReference type="RefSeq" id="WP_084275600.1">
    <property type="nucleotide sequence ID" value="NZ_FWWZ01000001.1"/>
</dbReference>
<protein>
    <submittedName>
        <fullName evidence="1">Uncharacterized protein</fullName>
    </submittedName>
</protein>
<evidence type="ECO:0000313" key="2">
    <source>
        <dbReference type="Proteomes" id="UP000192602"/>
    </source>
</evidence>
<evidence type="ECO:0000313" key="1">
    <source>
        <dbReference type="EMBL" id="SMC09368.1"/>
    </source>
</evidence>
<sequence>MRELVDFFRKKGIVFEKFTKLDLKKLGIKKRLEIYIGLDTHKKYYVIVYVDRKSRILFKDAKSYEELVQSLPVKHGFRYKYLLYHAPLCSKAKEYLQEVGWRVDAIV</sequence>
<proteinExistence type="predicted"/>
<reference evidence="2" key="1">
    <citation type="submission" date="2017-04" db="EMBL/GenBank/DDBJ databases">
        <authorList>
            <person name="Varghese N."/>
            <person name="Submissions S."/>
        </authorList>
    </citation>
    <scope>NUCLEOTIDE SEQUENCE [LARGE SCALE GENOMIC DNA]</scope>
    <source>
        <strain evidence="2">DSM 16512</strain>
    </source>
</reference>
<dbReference type="OrthoDB" id="5339798at2"/>
<gene>
    <name evidence="1" type="ORF">SAMN05660197_1175</name>
</gene>
<accession>A0A1W1WSR4</accession>
<dbReference type="AlphaFoldDB" id="A0A1W1WSR4"/>
<organism evidence="1 2">
    <name type="scientific">Nitratiruptor tergarcus DSM 16512</name>
    <dbReference type="NCBI Taxonomy" id="1069081"/>
    <lineage>
        <taxon>Bacteria</taxon>
        <taxon>Pseudomonadati</taxon>
        <taxon>Campylobacterota</taxon>
        <taxon>Epsilonproteobacteria</taxon>
        <taxon>Nautiliales</taxon>
        <taxon>Nitratiruptoraceae</taxon>
        <taxon>Nitratiruptor</taxon>
    </lineage>
</organism>
<name>A0A1W1WSR4_9BACT</name>